<proteinExistence type="predicted"/>
<name>A0A5C5Y458_9PLAN</name>
<protein>
    <submittedName>
        <fullName evidence="1">Uncharacterized protein</fullName>
    </submittedName>
</protein>
<accession>A0A5C5Y458</accession>
<dbReference type="AlphaFoldDB" id="A0A5C5Y458"/>
<sequence>MCREVDALMRDHGMEFSDACKLVGLKSLDYLVGYAPMEWIPTPDCIRKATSEIQQRPDFDPISRSYEMPD</sequence>
<reference evidence="1 2" key="1">
    <citation type="submission" date="2019-02" db="EMBL/GenBank/DDBJ databases">
        <title>Deep-cultivation of Planctomycetes and their phenomic and genomic characterization uncovers novel biology.</title>
        <authorList>
            <person name="Wiegand S."/>
            <person name="Jogler M."/>
            <person name="Boedeker C."/>
            <person name="Pinto D."/>
            <person name="Vollmers J."/>
            <person name="Rivas-Marin E."/>
            <person name="Kohn T."/>
            <person name="Peeters S.H."/>
            <person name="Heuer A."/>
            <person name="Rast P."/>
            <person name="Oberbeckmann S."/>
            <person name="Bunk B."/>
            <person name="Jeske O."/>
            <person name="Meyerdierks A."/>
            <person name="Storesund J.E."/>
            <person name="Kallscheuer N."/>
            <person name="Luecker S."/>
            <person name="Lage O.M."/>
            <person name="Pohl T."/>
            <person name="Merkel B.J."/>
            <person name="Hornburger P."/>
            <person name="Mueller R.-W."/>
            <person name="Bruemmer F."/>
            <person name="Labrenz M."/>
            <person name="Spormann A.M."/>
            <person name="Op Den Camp H."/>
            <person name="Overmann J."/>
            <person name="Amann R."/>
            <person name="Jetten M.S.M."/>
            <person name="Mascher T."/>
            <person name="Medema M.H."/>
            <person name="Devos D.P."/>
            <person name="Kaster A.-K."/>
            <person name="Ovreas L."/>
            <person name="Rohde M."/>
            <person name="Galperin M.Y."/>
            <person name="Jogler C."/>
        </authorList>
    </citation>
    <scope>NUCLEOTIDE SEQUENCE [LARGE SCALE GENOMIC DNA]</scope>
    <source>
        <strain evidence="1 2">Pan14r</strain>
    </source>
</reference>
<organism evidence="1 2">
    <name type="scientific">Crateriforma conspicua</name>
    <dbReference type="NCBI Taxonomy" id="2527996"/>
    <lineage>
        <taxon>Bacteria</taxon>
        <taxon>Pseudomonadati</taxon>
        <taxon>Planctomycetota</taxon>
        <taxon>Planctomycetia</taxon>
        <taxon>Planctomycetales</taxon>
        <taxon>Planctomycetaceae</taxon>
        <taxon>Crateriforma</taxon>
    </lineage>
</organism>
<comment type="caution">
    <text evidence="1">The sequence shown here is derived from an EMBL/GenBank/DDBJ whole genome shotgun (WGS) entry which is preliminary data.</text>
</comment>
<keyword evidence="2" id="KW-1185">Reference proteome</keyword>
<evidence type="ECO:0000313" key="1">
    <source>
        <dbReference type="EMBL" id="TWT70556.1"/>
    </source>
</evidence>
<evidence type="ECO:0000313" key="2">
    <source>
        <dbReference type="Proteomes" id="UP000317238"/>
    </source>
</evidence>
<dbReference type="EMBL" id="SJPL01000001">
    <property type="protein sequence ID" value="TWT70556.1"/>
    <property type="molecule type" value="Genomic_DNA"/>
</dbReference>
<dbReference type="Proteomes" id="UP000317238">
    <property type="component" value="Unassembled WGS sequence"/>
</dbReference>
<gene>
    <name evidence="1" type="ORF">Pan14r_28630</name>
</gene>